<dbReference type="AlphaFoldDB" id="A0A061RMC0"/>
<keyword evidence="1" id="KW-0472">Membrane</keyword>
<protein>
    <submittedName>
        <fullName evidence="2">Uncharacterized protein</fullName>
    </submittedName>
</protein>
<keyword evidence="1" id="KW-1133">Transmembrane helix</keyword>
<evidence type="ECO:0000313" key="2">
    <source>
        <dbReference type="EMBL" id="JAC71815.1"/>
    </source>
</evidence>
<dbReference type="EMBL" id="GBEZ01014248">
    <property type="protein sequence ID" value="JAC71815.1"/>
    <property type="molecule type" value="Transcribed_RNA"/>
</dbReference>
<gene>
    <name evidence="2" type="ORF">TSPGSL018_1099</name>
</gene>
<proteinExistence type="predicted"/>
<keyword evidence="1" id="KW-0812">Transmembrane</keyword>
<reference evidence="2" key="1">
    <citation type="submission" date="2014-05" db="EMBL/GenBank/DDBJ databases">
        <title>The transcriptome of the halophilic microalga Tetraselmis sp. GSL018 isolated from the Great Salt Lake, Utah.</title>
        <authorList>
            <person name="Jinkerson R.E."/>
            <person name="D'Adamo S."/>
            <person name="Posewitz M.C."/>
        </authorList>
    </citation>
    <scope>NUCLEOTIDE SEQUENCE</scope>
    <source>
        <strain evidence="2">GSL018</strain>
    </source>
</reference>
<sequence>MSKLTLRKLEEELGDDILFGRKTYSKLTGEEKHKNRNKKYAEQNNCWNLNIWSCEAAFLWSMVFFLGVVLINYAYYNLSHDHRLTEFWRPSANKRGDPGGCSCDGNKFGEFCKGIIGRTKTYLPSQAEALHRCENKAFRLRAEFSNLYSGQQHIEGQAPRLSRSQEAHTLQGLLEHLHDPVHCVHGVTQFAYQVYNISNNLPMHLQVATALPALSESMRAAKGFQFLPQRVRTPSGDGGFCRASAKMACLLEPATTCGSINAPQGRVLNLRDPSLEVLTPPVDVSDDSLPMRFRGLGAYWYYTQLLDRLWRPTRPAKLFLDLLEDGMGMRGTRTLCAFIPKCRPSAEADEKRVRLGGCAGSHEWLDKIMPAVGEVAMRYNISTVLLVTDSLRAVAATSKYEKLAFKHLRFHNSSGALSRLKHGAPSAPAVEWLGGTRFREPLGPADFTPQWALDLVAHHPDLEEFASIEFMSRCDAFVGPLADEMMRLAYQLAVARKGWFPPFVSNDGPLLHAQPPPSLED</sequence>
<feature type="transmembrane region" description="Helical" evidence="1">
    <location>
        <begin position="57"/>
        <end position="76"/>
    </location>
</feature>
<name>A0A061RMC0_9CHLO</name>
<organism evidence="2">
    <name type="scientific">Tetraselmis sp. GSL018</name>
    <dbReference type="NCBI Taxonomy" id="582737"/>
    <lineage>
        <taxon>Eukaryota</taxon>
        <taxon>Viridiplantae</taxon>
        <taxon>Chlorophyta</taxon>
        <taxon>core chlorophytes</taxon>
        <taxon>Chlorodendrophyceae</taxon>
        <taxon>Chlorodendrales</taxon>
        <taxon>Chlorodendraceae</taxon>
        <taxon>Tetraselmis</taxon>
    </lineage>
</organism>
<evidence type="ECO:0000256" key="1">
    <source>
        <dbReference type="SAM" id="Phobius"/>
    </source>
</evidence>
<accession>A0A061RMC0</accession>